<reference evidence="3" key="1">
    <citation type="journal article" date="2019" name="Int. J. Syst. Evol. Microbiol.">
        <title>The Global Catalogue of Microorganisms (GCM) 10K type strain sequencing project: providing services to taxonomists for standard genome sequencing and annotation.</title>
        <authorList>
            <consortium name="The Broad Institute Genomics Platform"/>
            <consortium name="The Broad Institute Genome Sequencing Center for Infectious Disease"/>
            <person name="Wu L."/>
            <person name="Ma J."/>
        </authorList>
    </citation>
    <scope>NUCLEOTIDE SEQUENCE [LARGE SCALE GENOMIC DNA]</scope>
    <source>
        <strain evidence="3">JCM 31921</strain>
    </source>
</reference>
<proteinExistence type="predicted"/>
<dbReference type="Pfam" id="PF00027">
    <property type="entry name" value="cNMP_binding"/>
    <property type="match status" value="1"/>
</dbReference>
<feature type="domain" description="Cyclic nucleotide-binding" evidence="1">
    <location>
        <begin position="30"/>
        <end position="116"/>
    </location>
</feature>
<dbReference type="SUPFAM" id="SSF51206">
    <property type="entry name" value="cAMP-binding domain-like"/>
    <property type="match status" value="1"/>
</dbReference>
<evidence type="ECO:0000313" key="2">
    <source>
        <dbReference type="EMBL" id="GAA4458011.1"/>
    </source>
</evidence>
<dbReference type="RefSeq" id="WP_344827875.1">
    <property type="nucleotide sequence ID" value="NZ_BAABEZ010000024.1"/>
</dbReference>
<comment type="caution">
    <text evidence="2">The sequence shown here is derived from an EMBL/GenBank/DDBJ whole genome shotgun (WGS) entry which is preliminary data.</text>
</comment>
<dbReference type="EMBL" id="BAABEZ010000024">
    <property type="protein sequence ID" value="GAA4458011.1"/>
    <property type="molecule type" value="Genomic_DNA"/>
</dbReference>
<accession>A0ABP8N1Z5</accession>
<dbReference type="Gene3D" id="2.60.120.10">
    <property type="entry name" value="Jelly Rolls"/>
    <property type="match status" value="1"/>
</dbReference>
<evidence type="ECO:0000259" key="1">
    <source>
        <dbReference type="Pfam" id="PF00027"/>
    </source>
</evidence>
<protein>
    <submittedName>
        <fullName evidence="2">Crp/Fnr family transcriptional regulator</fullName>
    </submittedName>
</protein>
<evidence type="ECO:0000313" key="3">
    <source>
        <dbReference type="Proteomes" id="UP001501410"/>
    </source>
</evidence>
<dbReference type="InterPro" id="IPR000595">
    <property type="entry name" value="cNMP-bd_dom"/>
</dbReference>
<sequence length="192" mass="21782">MSLILEQYLHEKAGLSDADVARTLAAVQARSLQRGTMLLQEGQICRYKIFVADGLLRNYAVAADGSEHILQFCPELHWTLDVESYDHQTPARFNIDAIEASEVYLWPKDAFHQLLHEIPALEAFSRQLVSRNIYSSRHRLVSALSATPEEKYQEFVNSYPGLLSRVPLRMIASYLGISLKTLGRIRQASARH</sequence>
<gene>
    <name evidence="2" type="ORF">GCM10023092_25620</name>
</gene>
<keyword evidence="3" id="KW-1185">Reference proteome</keyword>
<dbReference type="CDD" id="cd00038">
    <property type="entry name" value="CAP_ED"/>
    <property type="match status" value="1"/>
</dbReference>
<dbReference type="InterPro" id="IPR018490">
    <property type="entry name" value="cNMP-bd_dom_sf"/>
</dbReference>
<name>A0ABP8N1Z5_9BACT</name>
<dbReference type="Proteomes" id="UP001501410">
    <property type="component" value="Unassembled WGS sequence"/>
</dbReference>
<organism evidence="2 3">
    <name type="scientific">Rurimicrobium arvi</name>
    <dbReference type="NCBI Taxonomy" id="2049916"/>
    <lineage>
        <taxon>Bacteria</taxon>
        <taxon>Pseudomonadati</taxon>
        <taxon>Bacteroidota</taxon>
        <taxon>Chitinophagia</taxon>
        <taxon>Chitinophagales</taxon>
        <taxon>Chitinophagaceae</taxon>
        <taxon>Rurimicrobium</taxon>
    </lineage>
</organism>
<dbReference type="InterPro" id="IPR014710">
    <property type="entry name" value="RmlC-like_jellyroll"/>
</dbReference>